<comment type="caution">
    <text evidence="1">The sequence shown here is derived from an EMBL/GenBank/DDBJ whole genome shotgun (WGS) entry which is preliminary data.</text>
</comment>
<evidence type="ECO:0000313" key="1">
    <source>
        <dbReference type="EMBL" id="KKN39004.1"/>
    </source>
</evidence>
<gene>
    <name evidence="1" type="ORF">LCGC14_0747860</name>
</gene>
<dbReference type="EMBL" id="LAZR01001789">
    <property type="protein sequence ID" value="KKN39004.1"/>
    <property type="molecule type" value="Genomic_DNA"/>
</dbReference>
<accession>A0A0F9Q929</accession>
<protein>
    <submittedName>
        <fullName evidence="1">Uncharacterized protein</fullName>
    </submittedName>
</protein>
<organism evidence="1">
    <name type="scientific">marine sediment metagenome</name>
    <dbReference type="NCBI Taxonomy" id="412755"/>
    <lineage>
        <taxon>unclassified sequences</taxon>
        <taxon>metagenomes</taxon>
        <taxon>ecological metagenomes</taxon>
    </lineage>
</organism>
<dbReference type="AlphaFoldDB" id="A0A0F9Q929"/>
<name>A0A0F9Q929_9ZZZZ</name>
<reference evidence="1" key="1">
    <citation type="journal article" date="2015" name="Nature">
        <title>Complex archaea that bridge the gap between prokaryotes and eukaryotes.</title>
        <authorList>
            <person name="Spang A."/>
            <person name="Saw J.H."/>
            <person name="Jorgensen S.L."/>
            <person name="Zaremba-Niedzwiedzka K."/>
            <person name="Martijn J."/>
            <person name="Lind A.E."/>
            <person name="van Eijk R."/>
            <person name="Schleper C."/>
            <person name="Guy L."/>
            <person name="Ettema T.J."/>
        </authorList>
    </citation>
    <scope>NUCLEOTIDE SEQUENCE</scope>
</reference>
<proteinExistence type="predicted"/>
<sequence>MKDMNKMMDAIEEGSEEFVVELAKRLWKLQTDDEQLHEVTVYRNDVGYNSADAPWIGRFLDGLNSPAPVNEKPKAKKLREKVEEFDLVRLRIRLLKYREQLSHLCTDKEIEGALTAEIIS</sequence>